<dbReference type="AlphaFoldDB" id="A0A5J4L6Q4"/>
<feature type="transmembrane region" description="Helical" evidence="6">
    <location>
        <begin position="49"/>
        <end position="70"/>
    </location>
</feature>
<dbReference type="GO" id="GO:0005886">
    <property type="term" value="C:plasma membrane"/>
    <property type="evidence" value="ECO:0007669"/>
    <property type="project" value="UniProtKB-SubCell"/>
</dbReference>
<evidence type="ECO:0000259" key="7">
    <source>
        <dbReference type="Pfam" id="PF09335"/>
    </source>
</evidence>
<keyword evidence="2" id="KW-1003">Cell membrane</keyword>
<dbReference type="Pfam" id="PF09335">
    <property type="entry name" value="VTT_dom"/>
    <property type="match status" value="1"/>
</dbReference>
<feature type="transmembrane region" description="Helical" evidence="6">
    <location>
        <begin position="82"/>
        <end position="106"/>
    </location>
</feature>
<feature type="transmembrane region" description="Helical" evidence="6">
    <location>
        <begin position="197"/>
        <end position="214"/>
    </location>
</feature>
<feature type="transmembrane region" description="Helical" evidence="6">
    <location>
        <begin position="127"/>
        <end position="147"/>
    </location>
</feature>
<dbReference type="InterPro" id="IPR032816">
    <property type="entry name" value="VTT_dom"/>
</dbReference>
<name>A0A5J4L6Q4_9ZZZZ</name>
<proteinExistence type="predicted"/>
<dbReference type="InterPro" id="IPR015414">
    <property type="entry name" value="TMEM64"/>
</dbReference>
<gene>
    <name evidence="8" type="ORF">A45J_2168</name>
</gene>
<accession>A0A5J4L6Q4</accession>
<dbReference type="PANTHER" id="PTHR12677">
    <property type="entry name" value="GOLGI APPARATUS MEMBRANE PROTEIN TVP38-RELATED"/>
    <property type="match status" value="1"/>
</dbReference>
<evidence type="ECO:0000256" key="4">
    <source>
        <dbReference type="ARBA" id="ARBA00022989"/>
    </source>
</evidence>
<evidence type="ECO:0000313" key="8">
    <source>
        <dbReference type="EMBL" id="GER94407.1"/>
    </source>
</evidence>
<dbReference type="EMBL" id="BLAB01000001">
    <property type="protein sequence ID" value="GER94407.1"/>
    <property type="molecule type" value="Genomic_DNA"/>
</dbReference>
<protein>
    <submittedName>
        <fullName evidence="8">TVP38/TMEM64 family protein</fullName>
    </submittedName>
</protein>
<feature type="transmembrane region" description="Helical" evidence="6">
    <location>
        <begin position="14"/>
        <end position="37"/>
    </location>
</feature>
<dbReference type="PANTHER" id="PTHR12677:SF59">
    <property type="entry name" value="GOLGI APPARATUS MEMBRANE PROTEIN TVP38-RELATED"/>
    <property type="match status" value="1"/>
</dbReference>
<keyword evidence="4 6" id="KW-1133">Transmembrane helix</keyword>
<evidence type="ECO:0000256" key="6">
    <source>
        <dbReference type="SAM" id="Phobius"/>
    </source>
</evidence>
<keyword evidence="3 6" id="KW-0812">Transmembrane</keyword>
<keyword evidence="5 6" id="KW-0472">Membrane</keyword>
<feature type="domain" description="VTT" evidence="7">
    <location>
        <begin position="70"/>
        <end position="186"/>
    </location>
</feature>
<comment type="caution">
    <text evidence="8">The sequence shown here is derived from an EMBL/GenBank/DDBJ whole genome shotgun (WGS) entry which is preliminary data.</text>
</comment>
<comment type="subcellular location">
    <subcellularLocation>
        <location evidence="1">Cell membrane</location>
        <topology evidence="1">Multi-pass membrane protein</topology>
    </subcellularLocation>
</comment>
<evidence type="ECO:0000256" key="1">
    <source>
        <dbReference type="ARBA" id="ARBA00004651"/>
    </source>
</evidence>
<sequence>MSNSNRNNIWIKPLILILIVGGITLIFYKTGLIHFFLNKERLLKFLDSLGPAAFIGFILLQAIQVVAAPIPGEVTGLLGGFLYGPFLGVILSTLGLTLGSYIAFALSRAFGRPFVERFVDKAIMSRFDYLLHHKGAFLVFLLFLIPGFPKDYLCYILGLGHLSTMEFLVIGGAGRLFGTILLTLGGNYIRHHQYGRFFILVGIALVVVFIAMAYRDKLERIFRIWHIMDYKRKRAKKSDKQGL</sequence>
<reference evidence="8" key="1">
    <citation type="submission" date="2019-10" db="EMBL/GenBank/DDBJ databases">
        <title>Metagenomic sequencing of thiosulfate-disproportionating enrichment culture.</title>
        <authorList>
            <person name="Umezawa K."/>
            <person name="Kojima H."/>
            <person name="Fukui M."/>
        </authorList>
    </citation>
    <scope>NUCLEOTIDE SEQUENCE</scope>
    <source>
        <strain evidence="8">45J</strain>
    </source>
</reference>
<feature type="transmembrane region" description="Helical" evidence="6">
    <location>
        <begin position="167"/>
        <end position="185"/>
    </location>
</feature>
<evidence type="ECO:0000256" key="5">
    <source>
        <dbReference type="ARBA" id="ARBA00023136"/>
    </source>
</evidence>
<organism evidence="8">
    <name type="scientific">hot springs metagenome</name>
    <dbReference type="NCBI Taxonomy" id="433727"/>
    <lineage>
        <taxon>unclassified sequences</taxon>
        <taxon>metagenomes</taxon>
        <taxon>ecological metagenomes</taxon>
    </lineage>
</organism>
<evidence type="ECO:0000256" key="2">
    <source>
        <dbReference type="ARBA" id="ARBA00022475"/>
    </source>
</evidence>
<evidence type="ECO:0000256" key="3">
    <source>
        <dbReference type="ARBA" id="ARBA00022692"/>
    </source>
</evidence>